<feature type="transmembrane region" description="Helical" evidence="1">
    <location>
        <begin position="302"/>
        <end position="321"/>
    </location>
</feature>
<evidence type="ECO:0000313" key="3">
    <source>
        <dbReference type="Proteomes" id="UP001560685"/>
    </source>
</evidence>
<feature type="transmembrane region" description="Helical" evidence="1">
    <location>
        <begin position="83"/>
        <end position="101"/>
    </location>
</feature>
<evidence type="ECO:0000313" key="2">
    <source>
        <dbReference type="EMBL" id="MEX6632976.1"/>
    </source>
</evidence>
<reference evidence="2 3" key="1">
    <citation type="submission" date="2024-05" db="EMBL/GenBank/DDBJ databases">
        <title>Three bacterial strains, DH-69, EH-24, and ECK-19 isolated from coastal sediments.</title>
        <authorList>
            <person name="Ye Y.-Q."/>
            <person name="Du Z.-J."/>
        </authorList>
    </citation>
    <scope>NUCLEOTIDE SEQUENCE [LARGE SCALE GENOMIC DNA]</scope>
    <source>
        <strain evidence="2 3">ECK-19</strain>
    </source>
</reference>
<protein>
    <submittedName>
        <fullName evidence="2">Glucosyltransferase domain-containing protein</fullName>
    </submittedName>
</protein>
<feature type="transmembrane region" description="Helical" evidence="1">
    <location>
        <begin position="57"/>
        <end position="76"/>
    </location>
</feature>
<dbReference type="Pfam" id="PF14264">
    <property type="entry name" value="Glucos_trans_II"/>
    <property type="match status" value="1"/>
</dbReference>
<feature type="transmembrane region" description="Helical" evidence="1">
    <location>
        <begin position="245"/>
        <end position="264"/>
    </location>
</feature>
<accession>A0ABV3Z2E7</accession>
<keyword evidence="1" id="KW-1133">Transmembrane helix</keyword>
<feature type="transmembrane region" description="Helical" evidence="1">
    <location>
        <begin position="271"/>
        <end position="290"/>
    </location>
</feature>
<feature type="transmembrane region" description="Helical" evidence="1">
    <location>
        <begin position="182"/>
        <end position="199"/>
    </location>
</feature>
<dbReference type="Proteomes" id="UP001560685">
    <property type="component" value="Unassembled WGS sequence"/>
</dbReference>
<dbReference type="RefSeq" id="WP_369312912.1">
    <property type="nucleotide sequence ID" value="NZ_JBEHZE010000001.1"/>
</dbReference>
<sequence length="483" mass="55182">MLYVTIVGAVAFFIFIAHHPLHNHGFRMPWINSQDQVHHGRWFSVYIFKAINNADMPVLTPLIAVIVNTLTAFTLLKIWNFKLSGLQTFLVGVLFVAYPAFLAPFYYTWSTLIFIVSGFFAVLAVYSLSKIGVLRFFISIALIVMAMATYQPAISFFCVASVAAAIAHVMDRNKTIVETYKIFSFRVFSAVIGTLAYFVSMKLSGAKSHATEYNDLSELPVRVFTVIKKSFAQLYLSQPDFSESLKYLLLAVCISALVFGLMSVRRNMWKILSFLGLFFALVVSAKAMYFLSSNNQFYEYRYNTATVVIYCFAAALIFHYLSGRALQNLFLILISFIALRFVQVDLIRQEILFRGQQHDMAVANRLLQRMESLPGLDASKTYDLVKIGKYSSNFRSKILRSNGKRWDIAGDVHLDNAEISASWTDEDIFILLGSKIKFKYRHYDPDFIQKKEDIRKNHLEGRAPWPSPDSVFIQDDKIVLYLQ</sequence>
<keyword evidence="1" id="KW-0812">Transmembrane</keyword>
<feature type="transmembrane region" description="Helical" evidence="1">
    <location>
        <begin position="133"/>
        <end position="148"/>
    </location>
</feature>
<name>A0ABV3Z2E7_9PROT</name>
<feature type="transmembrane region" description="Helical" evidence="1">
    <location>
        <begin position="107"/>
        <end position="126"/>
    </location>
</feature>
<feature type="transmembrane region" description="Helical" evidence="1">
    <location>
        <begin position="328"/>
        <end position="347"/>
    </location>
</feature>
<gene>
    <name evidence="2" type="ORF">ABFZ84_05385</name>
</gene>
<dbReference type="InterPro" id="IPR025686">
    <property type="entry name" value="Glucos_trans_II"/>
</dbReference>
<feature type="transmembrane region" description="Helical" evidence="1">
    <location>
        <begin position="154"/>
        <end position="170"/>
    </location>
</feature>
<evidence type="ECO:0000256" key="1">
    <source>
        <dbReference type="SAM" id="Phobius"/>
    </source>
</evidence>
<comment type="caution">
    <text evidence="2">The sequence shown here is derived from an EMBL/GenBank/DDBJ whole genome shotgun (WGS) entry which is preliminary data.</text>
</comment>
<dbReference type="EMBL" id="JBEHZE010000001">
    <property type="protein sequence ID" value="MEX6632976.1"/>
    <property type="molecule type" value="Genomic_DNA"/>
</dbReference>
<organism evidence="2 3">
    <name type="scientific">Hyphococcus lacteus</name>
    <dbReference type="NCBI Taxonomy" id="3143536"/>
    <lineage>
        <taxon>Bacteria</taxon>
        <taxon>Pseudomonadati</taxon>
        <taxon>Pseudomonadota</taxon>
        <taxon>Alphaproteobacteria</taxon>
        <taxon>Parvularculales</taxon>
        <taxon>Parvularculaceae</taxon>
        <taxon>Hyphococcus</taxon>
    </lineage>
</organism>
<keyword evidence="1" id="KW-0472">Membrane</keyword>
<keyword evidence="3" id="KW-1185">Reference proteome</keyword>
<proteinExistence type="predicted"/>